<dbReference type="InterPro" id="IPR002058">
    <property type="entry name" value="PAP_assoc"/>
</dbReference>
<dbReference type="PANTHER" id="PTHR12271">
    <property type="entry name" value="POLY A POLYMERASE CID PAP -RELATED"/>
    <property type="match status" value="1"/>
</dbReference>
<dbReference type="GO" id="GO:0031123">
    <property type="term" value="P:RNA 3'-end processing"/>
    <property type="evidence" value="ECO:0007669"/>
    <property type="project" value="TreeGrafter"/>
</dbReference>
<evidence type="ECO:0000256" key="2">
    <source>
        <dbReference type="ARBA" id="ARBA00001946"/>
    </source>
</evidence>
<feature type="domain" description="PAP-associated" evidence="10">
    <location>
        <begin position="295"/>
        <end position="351"/>
    </location>
</feature>
<dbReference type="PANTHER" id="PTHR12271:SF40">
    <property type="entry name" value="POLY(A) RNA POLYMERASE GLD2"/>
    <property type="match status" value="1"/>
</dbReference>
<evidence type="ECO:0000256" key="5">
    <source>
        <dbReference type="ARBA" id="ARBA00022679"/>
    </source>
</evidence>
<keyword evidence="7" id="KW-0460">Magnesium</keyword>
<comment type="cofactor">
    <cofactor evidence="1">
        <name>Mn(2+)</name>
        <dbReference type="ChEBI" id="CHEBI:29035"/>
    </cofactor>
</comment>
<dbReference type="EMBL" id="LN902850">
    <property type="protein sequence ID" value="CDS36196.1"/>
    <property type="molecule type" value="Genomic_DNA"/>
</dbReference>
<dbReference type="Pfam" id="PF22600">
    <property type="entry name" value="MTPAP-like_central"/>
    <property type="match status" value="1"/>
</dbReference>
<evidence type="ECO:0000256" key="4">
    <source>
        <dbReference type="ARBA" id="ARBA00022490"/>
    </source>
</evidence>
<dbReference type="InterPro" id="IPR043519">
    <property type="entry name" value="NT_sf"/>
</dbReference>
<dbReference type="GO" id="GO:1990817">
    <property type="term" value="F:poly(A) RNA polymerase activity"/>
    <property type="evidence" value="ECO:0007669"/>
    <property type="project" value="TreeGrafter"/>
</dbReference>
<keyword evidence="9" id="KW-1133">Transmembrane helix</keyword>
<evidence type="ECO:0000256" key="6">
    <source>
        <dbReference type="ARBA" id="ARBA00022723"/>
    </source>
</evidence>
<dbReference type="InterPro" id="IPR054708">
    <property type="entry name" value="MTPAP-like_central"/>
</dbReference>
<organism evidence="12 13">
    <name type="scientific">Echinococcus multilocularis</name>
    <name type="common">Fox tapeworm</name>
    <dbReference type="NCBI Taxonomy" id="6211"/>
    <lineage>
        <taxon>Eukaryota</taxon>
        <taxon>Metazoa</taxon>
        <taxon>Spiralia</taxon>
        <taxon>Lophotrochozoa</taxon>
        <taxon>Platyhelminthes</taxon>
        <taxon>Cestoda</taxon>
        <taxon>Eucestoda</taxon>
        <taxon>Cyclophyllidea</taxon>
        <taxon>Taeniidae</taxon>
        <taxon>Echinococcus</taxon>
    </lineage>
</organism>
<name>A0A068XVB9_ECHMU</name>
<accession>A0A068XVB9</accession>
<evidence type="ECO:0000256" key="7">
    <source>
        <dbReference type="ARBA" id="ARBA00022842"/>
    </source>
</evidence>
<evidence type="ECO:0000313" key="12">
    <source>
        <dbReference type="EMBL" id="CDS36196.1"/>
    </source>
</evidence>
<dbReference type="STRING" id="6211.A0A068XVB9"/>
<dbReference type="OMA" id="TAIRNTH"/>
<evidence type="ECO:0000313" key="13">
    <source>
        <dbReference type="Proteomes" id="UP000017246"/>
    </source>
</evidence>
<evidence type="ECO:0000259" key="10">
    <source>
        <dbReference type="Pfam" id="PF03828"/>
    </source>
</evidence>
<dbReference type="CDD" id="cd05402">
    <property type="entry name" value="NT_PAP_TUTase"/>
    <property type="match status" value="1"/>
</dbReference>
<keyword evidence="5" id="KW-0808">Transferase</keyword>
<evidence type="ECO:0000256" key="3">
    <source>
        <dbReference type="ARBA" id="ARBA00004496"/>
    </source>
</evidence>
<dbReference type="OrthoDB" id="2274644at2759"/>
<keyword evidence="13" id="KW-1185">Reference proteome</keyword>
<dbReference type="SUPFAM" id="SSF81301">
    <property type="entry name" value="Nucleotidyltransferase"/>
    <property type="match status" value="1"/>
</dbReference>
<evidence type="ECO:0000256" key="9">
    <source>
        <dbReference type="SAM" id="Phobius"/>
    </source>
</evidence>
<sequence length="536" mass="58834">MSNSGDNNSENDGRRPSSLNLSSLMAAAAVAGGAAAVAGGAAAVVGGTVALAKFVKSSNDCTANSSDALSTQMEQFFQDKHQTIDTYESKVRLKNALLSIILTVFPNSKLFIVGSSTNGFKWDESDVDLCLVISSEAVRRRGGNEGVLQIISSLLRRRSEVKECVLIPANVPILSFLYQWLGIKCDLNVNSVMGIYNTHLLAMYARVDHRLPALGTFVKHWAQKMDIHGGNKGRLSTYALMPMVIQYLQCGCSPPVVPNLQARFPKFFDCKRALKEVDMELKLPWDELRSANRSTLGELFAGFMAYYADFDFARWAISICSGKPLAVDMAIQRLLSDGRAFMIFVEEPFVKGNVAHTVSDKAVFGAIRLAFSRTAEVLQAQKPLESLWKDEAPRSPLLWPLAARGTVWKKLRCQHLLLQAATSGDVPKAEECFMRGGLQVLPAPPDWCRFHSAYNAGCGIPRTLTSPPPPSNTLAGRLQHLKQIARLHSATIDAVTTQQSTFVPRQTTSRHHVMHEVHLKLVWPTSSAPLSPITLQ</sequence>
<dbReference type="Pfam" id="PF03828">
    <property type="entry name" value="PAP_assoc"/>
    <property type="match status" value="1"/>
</dbReference>
<dbReference type="SUPFAM" id="SSF81631">
    <property type="entry name" value="PAP/OAS1 substrate-binding domain"/>
    <property type="match status" value="1"/>
</dbReference>
<keyword evidence="4" id="KW-0963">Cytoplasm</keyword>
<comment type="cofactor">
    <cofactor evidence="2">
        <name>Mg(2+)</name>
        <dbReference type="ChEBI" id="CHEBI:18420"/>
    </cofactor>
</comment>
<protein>
    <submittedName>
        <fullName evidence="12">Poly(A) RNA polymerase gld 2 A</fullName>
    </submittedName>
</protein>
<comment type="similarity">
    <text evidence="8">Belongs to the DNA polymerase type-B-like family. GLD2 subfamily.</text>
</comment>
<feature type="transmembrane region" description="Helical" evidence="9">
    <location>
        <begin position="24"/>
        <end position="52"/>
    </location>
</feature>
<evidence type="ECO:0000256" key="8">
    <source>
        <dbReference type="ARBA" id="ARBA00038491"/>
    </source>
</evidence>
<keyword evidence="9" id="KW-0472">Membrane</keyword>
<evidence type="ECO:0000256" key="1">
    <source>
        <dbReference type="ARBA" id="ARBA00001936"/>
    </source>
</evidence>
<dbReference type="AlphaFoldDB" id="A0A068XVB9"/>
<feature type="domain" description="Poly(A) RNA polymerase mitochondrial-like central palm" evidence="11">
    <location>
        <begin position="69"/>
        <end position="205"/>
    </location>
</feature>
<dbReference type="Gene3D" id="1.10.1410.10">
    <property type="match status" value="1"/>
</dbReference>
<proteinExistence type="inferred from homology"/>
<comment type="subcellular location">
    <subcellularLocation>
        <location evidence="3">Cytoplasm</location>
    </subcellularLocation>
</comment>
<evidence type="ECO:0000259" key="11">
    <source>
        <dbReference type="Pfam" id="PF22600"/>
    </source>
</evidence>
<dbReference type="eggNOG" id="KOG2277">
    <property type="taxonomic scope" value="Eukaryota"/>
</dbReference>
<keyword evidence="9" id="KW-0812">Transmembrane</keyword>
<dbReference type="Proteomes" id="UP000017246">
    <property type="component" value="Unassembled WGS sequence"/>
</dbReference>
<keyword evidence="6" id="KW-0479">Metal-binding</keyword>
<gene>
    <name evidence="12" type="ORF">EmuJ_000320000</name>
</gene>
<dbReference type="Gene3D" id="3.30.460.10">
    <property type="entry name" value="Beta Polymerase, domain 2"/>
    <property type="match status" value="1"/>
</dbReference>
<dbReference type="GO" id="GO:0005737">
    <property type="term" value="C:cytoplasm"/>
    <property type="evidence" value="ECO:0007669"/>
    <property type="project" value="UniProtKB-SubCell"/>
</dbReference>
<reference evidence="12" key="2">
    <citation type="submission" date="2015-11" db="EMBL/GenBank/DDBJ databases">
        <authorList>
            <person name="Zhang Y."/>
            <person name="Guo Z."/>
        </authorList>
    </citation>
    <scope>NUCLEOTIDE SEQUENCE</scope>
</reference>
<dbReference type="GO" id="GO:0046872">
    <property type="term" value="F:metal ion binding"/>
    <property type="evidence" value="ECO:0007669"/>
    <property type="project" value="UniProtKB-KW"/>
</dbReference>
<reference evidence="12" key="1">
    <citation type="journal article" date="2013" name="Nature">
        <title>The genomes of four tapeworm species reveal adaptations to parasitism.</title>
        <authorList>
            <person name="Tsai I.J."/>
            <person name="Zarowiecki M."/>
            <person name="Holroyd N."/>
            <person name="Garciarrubio A."/>
            <person name="Sanchez-Flores A."/>
            <person name="Brooks K.L."/>
            <person name="Tracey A."/>
            <person name="Bobes R.J."/>
            <person name="Fragoso G."/>
            <person name="Sciutto E."/>
            <person name="Aslett M."/>
            <person name="Beasley H."/>
            <person name="Bennett H.M."/>
            <person name="Cai J."/>
            <person name="Camicia F."/>
            <person name="Clark R."/>
            <person name="Cucher M."/>
            <person name="De Silva N."/>
            <person name="Day T.A."/>
            <person name="Deplazes P."/>
            <person name="Estrada K."/>
            <person name="Fernandez C."/>
            <person name="Holland P.W."/>
            <person name="Hou J."/>
            <person name="Hu S."/>
            <person name="Huckvale T."/>
            <person name="Hung S.S."/>
            <person name="Kamenetzky L."/>
            <person name="Keane J.A."/>
            <person name="Kiss F."/>
            <person name="Koziol U."/>
            <person name="Lambert O."/>
            <person name="Liu K."/>
            <person name="Luo X."/>
            <person name="Luo Y."/>
            <person name="Macchiaroli N."/>
            <person name="Nichol S."/>
            <person name="Paps J."/>
            <person name="Parkinson J."/>
            <person name="Pouchkina-Stantcheva N."/>
            <person name="Riddiford N."/>
            <person name="Rosenzvit M."/>
            <person name="Salinas G."/>
            <person name="Wasmuth J.D."/>
            <person name="Zamanian M."/>
            <person name="Zheng Y."/>
            <person name="Cai X."/>
            <person name="Soberon X."/>
            <person name="Olson P.D."/>
            <person name="Laclette J.P."/>
            <person name="Brehm K."/>
            <person name="Berriman M."/>
            <person name="Garciarrubio A."/>
            <person name="Bobes R.J."/>
            <person name="Fragoso G."/>
            <person name="Sanchez-Flores A."/>
            <person name="Estrada K."/>
            <person name="Cevallos M.A."/>
            <person name="Morett E."/>
            <person name="Gonzalez V."/>
            <person name="Portillo T."/>
            <person name="Ochoa-Leyva A."/>
            <person name="Jose M.V."/>
            <person name="Sciutto E."/>
            <person name="Landa A."/>
            <person name="Jimenez L."/>
            <person name="Valdes V."/>
            <person name="Carrero J.C."/>
            <person name="Larralde C."/>
            <person name="Morales-Montor J."/>
            <person name="Limon-Lason J."/>
            <person name="Soberon X."/>
            <person name="Laclette J.P."/>
        </authorList>
    </citation>
    <scope>NUCLEOTIDE SEQUENCE [LARGE SCALE GENOMIC DNA]</scope>
</reference>